<accession>A0A6N2M0D4</accession>
<feature type="compositionally biased region" description="Polar residues" evidence="2">
    <location>
        <begin position="750"/>
        <end position="759"/>
    </location>
</feature>
<dbReference type="AlphaFoldDB" id="A0A6N2M0D4"/>
<feature type="repeat" description="ANK" evidence="1">
    <location>
        <begin position="74"/>
        <end position="106"/>
    </location>
</feature>
<dbReference type="EMBL" id="CAADRP010001653">
    <property type="protein sequence ID" value="VFU46965.1"/>
    <property type="molecule type" value="Genomic_DNA"/>
</dbReference>
<evidence type="ECO:0000256" key="2">
    <source>
        <dbReference type="SAM" id="MobiDB-lite"/>
    </source>
</evidence>
<feature type="compositionally biased region" description="Polar residues" evidence="2">
    <location>
        <begin position="356"/>
        <end position="367"/>
    </location>
</feature>
<dbReference type="InterPro" id="IPR036770">
    <property type="entry name" value="Ankyrin_rpt-contain_sf"/>
</dbReference>
<dbReference type="PROSITE" id="PS50297">
    <property type="entry name" value="ANK_REP_REGION"/>
    <property type="match status" value="1"/>
</dbReference>
<feature type="compositionally biased region" description="Polar residues" evidence="2">
    <location>
        <begin position="336"/>
        <end position="346"/>
    </location>
</feature>
<dbReference type="SUPFAM" id="SSF48403">
    <property type="entry name" value="Ankyrin repeat"/>
    <property type="match status" value="2"/>
</dbReference>
<evidence type="ECO:0000256" key="1">
    <source>
        <dbReference type="PROSITE-ProRule" id="PRU00023"/>
    </source>
</evidence>
<reference evidence="3" key="1">
    <citation type="submission" date="2019-03" db="EMBL/GenBank/DDBJ databases">
        <authorList>
            <person name="Mank J."/>
            <person name="Almeida P."/>
        </authorList>
    </citation>
    <scope>NUCLEOTIDE SEQUENCE</scope>
    <source>
        <strain evidence="3">78183</strain>
    </source>
</reference>
<protein>
    <recommendedName>
        <fullName evidence="4">PGG domain-containing protein</fullName>
    </recommendedName>
</protein>
<gene>
    <name evidence="3" type="ORF">SVIM_LOCUS300262</name>
</gene>
<dbReference type="PANTHER" id="PTHR24121:SF29">
    <property type="match status" value="1"/>
</dbReference>
<dbReference type="InterPro" id="IPR002110">
    <property type="entry name" value="Ankyrin_rpt"/>
</dbReference>
<keyword evidence="1" id="KW-0040">ANK repeat</keyword>
<dbReference type="PROSITE" id="PS50088">
    <property type="entry name" value="ANK_REPEAT"/>
    <property type="match status" value="1"/>
</dbReference>
<evidence type="ECO:0008006" key="4">
    <source>
        <dbReference type="Google" id="ProtNLM"/>
    </source>
</evidence>
<evidence type="ECO:0000313" key="3">
    <source>
        <dbReference type="EMBL" id="VFU46965.1"/>
    </source>
</evidence>
<dbReference type="Pfam" id="PF12796">
    <property type="entry name" value="Ank_2"/>
    <property type="match status" value="2"/>
</dbReference>
<name>A0A6N2M0D4_SALVM</name>
<feature type="compositionally biased region" description="Polar residues" evidence="2">
    <location>
        <begin position="731"/>
        <end position="740"/>
    </location>
</feature>
<feature type="compositionally biased region" description="Basic and acidic residues" evidence="2">
    <location>
        <begin position="721"/>
        <end position="730"/>
    </location>
</feature>
<dbReference type="SMART" id="SM00248">
    <property type="entry name" value="ANK"/>
    <property type="match status" value="9"/>
</dbReference>
<feature type="region of interest" description="Disordered" evidence="2">
    <location>
        <begin position="227"/>
        <end position="247"/>
    </location>
</feature>
<proteinExistence type="predicted"/>
<sequence length="796" mass="90485">MRSLSIREIPYRSAISGEWENMVDYYEKFPGELLRPVTLSLDTGFHLAVHSNKGKPLEDLKSWRKKKAQRKNKFGNTALHEATINGNYEAVRLLVERCADLLSIRNEDGETPLFTAAGFGQAGIVKFLILSQQEQCVNDQWRLLPIHRKRSKDKQPILGAAIVGQHFETALLLLEVDASLHSMEDNKKRTALQLLAEIPSAFESGFPMGIFQRLFYCALRHHEVKLEEKTREQASQGTVGDPERGQWSCSEWNSEGGYWPATLAGFWNKKTKHVFALRLAKILIERDESWDIVSGTEEGQDEKQTCPPSSQVKQGDQRKNEEDSCRKNNDQKGENELSTTGQNSEISSKRKDTEEVQNPTPQTSAINTKEKNMRKGRIALFIAARNGIIEIVSEIIEIHPHATEQLNARGQSILDVAVMHRQEKIFRLVKQQKIPLARLHRVIDNKGNTLLHHVADMEYYRKAYKAAMSGDWKNITHHYQDRPMDLSFPVTLSADTALHIAVYSKQAEPLQSLLEVVNDMENFILYMEAPPENDQSRSTEQMKFLMRKNKFGNTALHEATICGNYEAVTLLVARCPALLKEKNKYGETPLFTAAGFGEAEIVAFLFSSEPEQRVNDKRRLFEIHRQREDGLSILSAAIIGQHFVGFGQQARKILEPENKTCICFETRQNPNTERRVMEEHQQNRGKTRRKRKRRRAGNGRGGNKKGENEFSYSGQPSEILSKSKELEEVQHQTAQPSEILSKSKEVVQHPTAQPSVMNSSLTSNEQISLFLATGNGIEEIVRGIIKQYPHAIKKLE</sequence>
<feature type="compositionally biased region" description="Basic residues" evidence="2">
    <location>
        <begin position="683"/>
        <end position="697"/>
    </location>
</feature>
<feature type="region of interest" description="Disordered" evidence="2">
    <location>
        <begin position="673"/>
        <end position="759"/>
    </location>
</feature>
<dbReference type="PANTHER" id="PTHR24121">
    <property type="entry name" value="NO MECHANORECEPTOR POTENTIAL C, ISOFORM D-RELATED"/>
    <property type="match status" value="1"/>
</dbReference>
<dbReference type="Gene3D" id="1.25.40.20">
    <property type="entry name" value="Ankyrin repeat-containing domain"/>
    <property type="match status" value="3"/>
</dbReference>
<organism evidence="3">
    <name type="scientific">Salix viminalis</name>
    <name type="common">Common osier</name>
    <name type="synonym">Basket willow</name>
    <dbReference type="NCBI Taxonomy" id="40686"/>
    <lineage>
        <taxon>Eukaryota</taxon>
        <taxon>Viridiplantae</taxon>
        <taxon>Streptophyta</taxon>
        <taxon>Embryophyta</taxon>
        <taxon>Tracheophyta</taxon>
        <taxon>Spermatophyta</taxon>
        <taxon>Magnoliopsida</taxon>
        <taxon>eudicotyledons</taxon>
        <taxon>Gunneridae</taxon>
        <taxon>Pentapetalae</taxon>
        <taxon>rosids</taxon>
        <taxon>fabids</taxon>
        <taxon>Malpighiales</taxon>
        <taxon>Salicaceae</taxon>
        <taxon>Saliceae</taxon>
        <taxon>Salix</taxon>
    </lineage>
</organism>
<feature type="region of interest" description="Disordered" evidence="2">
    <location>
        <begin position="295"/>
        <end position="370"/>
    </location>
</feature>
<feature type="compositionally biased region" description="Basic and acidic residues" evidence="2">
    <location>
        <begin position="315"/>
        <end position="335"/>
    </location>
</feature>
<feature type="compositionally biased region" description="Basic and acidic residues" evidence="2">
    <location>
        <begin position="673"/>
        <end position="682"/>
    </location>
</feature>